<sequence>MQLIEFTDKGLYCAPGNFYIDPWKPVDKAIITHAHSDHARWGSKQYLCHHYTKPLLQARLGDNVYESIGWNESIRLNEVTVSLHPAGHIIGSSQVRVSYKDEVWVVSGDYKTETDHISGVFEPVQCHAFITESTFGLPIYNWMPQESIYEKIRNWVIANKAAGKTSVLIAYSLGKAQRVLKALEPLQEKIYVHGAIWNMHQALLSAGILMPAVERVTPETTKDDLKAGIVIAPPGADGSPWMKRMEPYAVGMCSGWMQVRGNVRRRNADAGFILSDHADWKGLLAAIRATRAEKVFVTHGFQSTLSRYLNEQGIYSAEVKTEYGNDDEEAVNDTGIVEPHDDQINAEL</sequence>
<dbReference type="EC" id="3.1.-.-" evidence="1"/>
<keyword evidence="1" id="KW-0269">Exonuclease</keyword>
<gene>
    <name evidence="1" type="ORF">I5907_16085</name>
</gene>
<dbReference type="AlphaFoldDB" id="A0A931E7R9"/>
<dbReference type="EMBL" id="JADWYR010000002">
    <property type="protein sequence ID" value="MBG9377762.1"/>
    <property type="molecule type" value="Genomic_DNA"/>
</dbReference>
<evidence type="ECO:0000313" key="1">
    <source>
        <dbReference type="EMBL" id="MBG9377762.1"/>
    </source>
</evidence>
<dbReference type="PANTHER" id="PTHR11203">
    <property type="entry name" value="CLEAVAGE AND POLYADENYLATION SPECIFICITY FACTOR FAMILY MEMBER"/>
    <property type="match status" value="1"/>
</dbReference>
<name>A0A931E7R9_9BACT</name>
<dbReference type="GO" id="GO:0004521">
    <property type="term" value="F:RNA endonuclease activity"/>
    <property type="evidence" value="ECO:0007669"/>
    <property type="project" value="TreeGrafter"/>
</dbReference>
<keyword evidence="2" id="KW-1185">Reference proteome</keyword>
<dbReference type="InterPro" id="IPR050698">
    <property type="entry name" value="MBL"/>
</dbReference>
<organism evidence="1 2">
    <name type="scientific">Panacibacter microcysteis</name>
    <dbReference type="NCBI Taxonomy" id="2793269"/>
    <lineage>
        <taxon>Bacteria</taxon>
        <taxon>Pseudomonadati</taxon>
        <taxon>Bacteroidota</taxon>
        <taxon>Chitinophagia</taxon>
        <taxon>Chitinophagales</taxon>
        <taxon>Chitinophagaceae</taxon>
        <taxon>Panacibacter</taxon>
    </lineage>
</organism>
<comment type="caution">
    <text evidence="1">The sequence shown here is derived from an EMBL/GenBank/DDBJ whole genome shotgun (WGS) entry which is preliminary data.</text>
</comment>
<dbReference type="Gene3D" id="3.60.15.10">
    <property type="entry name" value="Ribonuclease Z/Hydroxyacylglutathione hydrolase-like"/>
    <property type="match status" value="1"/>
</dbReference>
<keyword evidence="1" id="KW-0378">Hydrolase</keyword>
<accession>A0A931E7R9</accession>
<protein>
    <submittedName>
        <fullName evidence="1">Ligase-associated DNA damage response exonuclease</fullName>
        <ecNumber evidence="1">3.1.-.-</ecNumber>
    </submittedName>
</protein>
<keyword evidence="1" id="KW-0540">Nuclease</keyword>
<evidence type="ECO:0000313" key="2">
    <source>
        <dbReference type="Proteomes" id="UP000628448"/>
    </source>
</evidence>
<dbReference type="InterPro" id="IPR036866">
    <property type="entry name" value="RibonucZ/Hydroxyglut_hydro"/>
</dbReference>
<dbReference type="InterPro" id="IPR026360">
    <property type="entry name" value="Xnuc_lig_assoc"/>
</dbReference>
<dbReference type="RefSeq" id="WP_196991831.1">
    <property type="nucleotide sequence ID" value="NZ_JADWYR010000002.1"/>
</dbReference>
<dbReference type="GO" id="GO:0016874">
    <property type="term" value="F:ligase activity"/>
    <property type="evidence" value="ECO:0007669"/>
    <property type="project" value="UniProtKB-KW"/>
</dbReference>
<dbReference type="NCBIfam" id="TIGR04122">
    <property type="entry name" value="Xnuc_lig_assoc"/>
    <property type="match status" value="1"/>
</dbReference>
<dbReference type="SUPFAM" id="SSF56281">
    <property type="entry name" value="Metallo-hydrolase/oxidoreductase"/>
    <property type="match status" value="1"/>
</dbReference>
<proteinExistence type="predicted"/>
<dbReference type="GO" id="GO:0004527">
    <property type="term" value="F:exonuclease activity"/>
    <property type="evidence" value="ECO:0007669"/>
    <property type="project" value="UniProtKB-KW"/>
</dbReference>
<dbReference type="Proteomes" id="UP000628448">
    <property type="component" value="Unassembled WGS sequence"/>
</dbReference>
<keyword evidence="1" id="KW-0436">Ligase</keyword>
<reference evidence="1" key="1">
    <citation type="submission" date="2020-11" db="EMBL/GenBank/DDBJ databases">
        <title>Bacterial whole genome sequence for Panacibacter sp. DH6.</title>
        <authorList>
            <person name="Le V."/>
            <person name="Ko S."/>
            <person name="Ahn C.-Y."/>
            <person name="Oh H.-M."/>
        </authorList>
    </citation>
    <scope>NUCLEOTIDE SEQUENCE</scope>
    <source>
        <strain evidence="1">DH6</strain>
    </source>
</reference>
<dbReference type="PANTHER" id="PTHR11203:SF49">
    <property type="entry name" value="BLL1145 PROTEIN"/>
    <property type="match status" value="1"/>
</dbReference>